<dbReference type="InterPro" id="IPR039420">
    <property type="entry name" value="WalR-like"/>
</dbReference>
<dbReference type="PROSITE" id="PS50110">
    <property type="entry name" value="RESPONSE_REGULATORY"/>
    <property type="match status" value="1"/>
</dbReference>
<dbReference type="GO" id="GO:0032993">
    <property type="term" value="C:protein-DNA complex"/>
    <property type="evidence" value="ECO:0007669"/>
    <property type="project" value="TreeGrafter"/>
</dbReference>
<dbReference type="Gene3D" id="1.10.10.10">
    <property type="entry name" value="Winged helix-like DNA-binding domain superfamily/Winged helix DNA-binding domain"/>
    <property type="match status" value="1"/>
</dbReference>
<feature type="domain" description="OmpR/PhoB-type" evidence="9">
    <location>
        <begin position="131"/>
        <end position="224"/>
    </location>
</feature>
<dbReference type="InterPro" id="IPR001867">
    <property type="entry name" value="OmpR/PhoB-type_DNA-bd"/>
</dbReference>
<dbReference type="PROSITE" id="PS51755">
    <property type="entry name" value="OMPR_PHOB"/>
    <property type="match status" value="1"/>
</dbReference>
<dbReference type="EMBL" id="CP001700">
    <property type="protein sequence ID" value="ACU72974.1"/>
    <property type="molecule type" value="Genomic_DNA"/>
</dbReference>
<proteinExistence type="predicted"/>
<dbReference type="Gene3D" id="6.10.250.690">
    <property type="match status" value="1"/>
</dbReference>
<dbReference type="GO" id="GO:0000156">
    <property type="term" value="F:phosphorelay response regulator activity"/>
    <property type="evidence" value="ECO:0007669"/>
    <property type="project" value="TreeGrafter"/>
</dbReference>
<reference evidence="10 11" key="1">
    <citation type="journal article" date="2009" name="Stand. Genomic Sci.">
        <title>Complete genome sequence of Catenulispora acidiphila type strain (ID 139908).</title>
        <authorList>
            <person name="Copeland A."/>
            <person name="Lapidus A."/>
            <person name="Glavina Del Rio T."/>
            <person name="Nolan M."/>
            <person name="Lucas S."/>
            <person name="Chen F."/>
            <person name="Tice H."/>
            <person name="Cheng J.F."/>
            <person name="Bruce D."/>
            <person name="Goodwin L."/>
            <person name="Pitluck S."/>
            <person name="Mikhailova N."/>
            <person name="Pati A."/>
            <person name="Ivanova N."/>
            <person name="Mavromatis K."/>
            <person name="Chen A."/>
            <person name="Palaniappan K."/>
            <person name="Chain P."/>
            <person name="Land M."/>
            <person name="Hauser L."/>
            <person name="Chang Y.J."/>
            <person name="Jeffries C.D."/>
            <person name="Chertkov O."/>
            <person name="Brettin T."/>
            <person name="Detter J.C."/>
            <person name="Han C."/>
            <person name="Ali Z."/>
            <person name="Tindall B.J."/>
            <person name="Goker M."/>
            <person name="Bristow J."/>
            <person name="Eisen J.A."/>
            <person name="Markowitz V."/>
            <person name="Hugenholtz P."/>
            <person name="Kyrpides N.C."/>
            <person name="Klenk H.P."/>
        </authorList>
    </citation>
    <scope>NUCLEOTIDE SEQUENCE [LARGE SCALE GENOMIC DNA]</scope>
    <source>
        <strain evidence="11">DSM 44928 / JCM 14897 / NBRC 102108 / NRRL B-24433 / ID139908</strain>
    </source>
</reference>
<dbReference type="eggNOG" id="COG0745">
    <property type="taxonomic scope" value="Bacteria"/>
</dbReference>
<evidence type="ECO:0000256" key="5">
    <source>
        <dbReference type="ARBA" id="ARBA00023163"/>
    </source>
</evidence>
<protein>
    <submittedName>
        <fullName evidence="10">Two component transcriptional regulator, winged helix family</fullName>
    </submittedName>
</protein>
<evidence type="ECO:0000259" key="8">
    <source>
        <dbReference type="PROSITE" id="PS50110"/>
    </source>
</evidence>
<keyword evidence="2" id="KW-0902">Two-component regulatory system</keyword>
<dbReference type="Pfam" id="PF00486">
    <property type="entry name" value="Trans_reg_C"/>
    <property type="match status" value="1"/>
</dbReference>
<feature type="DNA-binding region" description="OmpR/PhoB-type" evidence="7">
    <location>
        <begin position="131"/>
        <end position="224"/>
    </location>
</feature>
<evidence type="ECO:0000256" key="6">
    <source>
        <dbReference type="PROSITE-ProRule" id="PRU00169"/>
    </source>
</evidence>
<evidence type="ECO:0000256" key="7">
    <source>
        <dbReference type="PROSITE-ProRule" id="PRU01091"/>
    </source>
</evidence>
<dbReference type="GO" id="GO:0000976">
    <property type="term" value="F:transcription cis-regulatory region binding"/>
    <property type="evidence" value="ECO:0007669"/>
    <property type="project" value="TreeGrafter"/>
</dbReference>
<dbReference type="GO" id="GO:0005829">
    <property type="term" value="C:cytosol"/>
    <property type="evidence" value="ECO:0007669"/>
    <property type="project" value="TreeGrafter"/>
</dbReference>
<sequence length="225" mass="25000">MAAETPQKNRLLIVEDDTELATLLTALIEGEGFHVDTAHDAQRGLHLGLAHDYRVMVIDRRLPGMDGLDLVAGLRRRAVTARVLILTALGAHAERVRGLDGGADDYLTKPFDVHELLARVRALDRRFSDASDLLRLGEGYLDRQARDVALADGTRVALSGREFDLLDTLAARPRAIHSRSQLRATVFPDTAAESVVDTYVYYLRRKLGRQIVRTVYGLGYRIGML</sequence>
<dbReference type="HOGENOM" id="CLU_000445_30_1_11"/>
<keyword evidence="4 7" id="KW-0238">DNA-binding</keyword>
<dbReference type="Gene3D" id="3.40.50.2300">
    <property type="match status" value="1"/>
</dbReference>
<dbReference type="AlphaFoldDB" id="C7QGC9"/>
<dbReference type="GO" id="GO:0006355">
    <property type="term" value="P:regulation of DNA-templated transcription"/>
    <property type="evidence" value="ECO:0007669"/>
    <property type="project" value="InterPro"/>
</dbReference>
<keyword evidence="5" id="KW-0804">Transcription</keyword>
<evidence type="ECO:0000256" key="1">
    <source>
        <dbReference type="ARBA" id="ARBA00022553"/>
    </source>
</evidence>
<accession>C7QGC9</accession>
<keyword evidence="1 6" id="KW-0597">Phosphoprotein</keyword>
<evidence type="ECO:0000313" key="10">
    <source>
        <dbReference type="EMBL" id="ACU72974.1"/>
    </source>
</evidence>
<evidence type="ECO:0000256" key="4">
    <source>
        <dbReference type="ARBA" id="ARBA00023125"/>
    </source>
</evidence>
<dbReference type="InterPro" id="IPR001789">
    <property type="entry name" value="Sig_transdc_resp-reg_receiver"/>
</dbReference>
<dbReference type="PANTHER" id="PTHR48111:SF1">
    <property type="entry name" value="TWO-COMPONENT RESPONSE REGULATOR ORR33"/>
    <property type="match status" value="1"/>
</dbReference>
<dbReference type="KEGG" id="cai:Caci_4110"/>
<keyword evidence="3" id="KW-0805">Transcription regulation</keyword>
<dbReference type="SMART" id="SM00862">
    <property type="entry name" value="Trans_reg_C"/>
    <property type="match status" value="1"/>
</dbReference>
<feature type="domain" description="Response regulatory" evidence="8">
    <location>
        <begin position="10"/>
        <end position="124"/>
    </location>
</feature>
<evidence type="ECO:0000259" key="9">
    <source>
        <dbReference type="PROSITE" id="PS51755"/>
    </source>
</evidence>
<dbReference type="SUPFAM" id="SSF52172">
    <property type="entry name" value="CheY-like"/>
    <property type="match status" value="1"/>
</dbReference>
<dbReference type="InterPro" id="IPR036388">
    <property type="entry name" value="WH-like_DNA-bd_sf"/>
</dbReference>
<dbReference type="InParanoid" id="C7QGC9"/>
<dbReference type="STRING" id="479433.Caci_4110"/>
<keyword evidence="11" id="KW-1185">Reference proteome</keyword>
<evidence type="ECO:0000313" key="11">
    <source>
        <dbReference type="Proteomes" id="UP000000851"/>
    </source>
</evidence>
<name>C7QGC9_CATAD</name>
<organism evidence="10 11">
    <name type="scientific">Catenulispora acidiphila (strain DSM 44928 / JCM 14897 / NBRC 102108 / NRRL B-24433 / ID139908)</name>
    <dbReference type="NCBI Taxonomy" id="479433"/>
    <lineage>
        <taxon>Bacteria</taxon>
        <taxon>Bacillati</taxon>
        <taxon>Actinomycetota</taxon>
        <taxon>Actinomycetes</taxon>
        <taxon>Catenulisporales</taxon>
        <taxon>Catenulisporaceae</taxon>
        <taxon>Catenulispora</taxon>
    </lineage>
</organism>
<dbReference type="PANTHER" id="PTHR48111">
    <property type="entry name" value="REGULATOR OF RPOS"/>
    <property type="match status" value="1"/>
</dbReference>
<dbReference type="Pfam" id="PF00072">
    <property type="entry name" value="Response_reg"/>
    <property type="match status" value="1"/>
</dbReference>
<dbReference type="RefSeq" id="WP_015792703.1">
    <property type="nucleotide sequence ID" value="NC_013131.1"/>
</dbReference>
<feature type="modified residue" description="4-aspartylphosphate" evidence="6">
    <location>
        <position position="59"/>
    </location>
</feature>
<gene>
    <name evidence="10" type="ordered locus">Caci_4110</name>
</gene>
<dbReference type="OrthoDB" id="3197131at2"/>
<evidence type="ECO:0000256" key="2">
    <source>
        <dbReference type="ARBA" id="ARBA00023012"/>
    </source>
</evidence>
<dbReference type="InterPro" id="IPR011006">
    <property type="entry name" value="CheY-like_superfamily"/>
</dbReference>
<evidence type="ECO:0000256" key="3">
    <source>
        <dbReference type="ARBA" id="ARBA00023015"/>
    </source>
</evidence>
<dbReference type="CDD" id="cd00383">
    <property type="entry name" value="trans_reg_C"/>
    <property type="match status" value="1"/>
</dbReference>
<dbReference type="SMART" id="SM00448">
    <property type="entry name" value="REC"/>
    <property type="match status" value="1"/>
</dbReference>
<dbReference type="Proteomes" id="UP000000851">
    <property type="component" value="Chromosome"/>
</dbReference>